<dbReference type="EMBL" id="BONU01000022">
    <property type="protein sequence ID" value="GIG74767.1"/>
    <property type="molecule type" value="Genomic_DNA"/>
</dbReference>
<evidence type="ECO:0000256" key="1">
    <source>
        <dbReference type="ARBA" id="ARBA00004162"/>
    </source>
</evidence>
<evidence type="ECO:0000256" key="6">
    <source>
        <dbReference type="ARBA" id="ARBA00022989"/>
    </source>
</evidence>
<keyword evidence="8 9" id="KW-0472">Membrane</keyword>
<comment type="function">
    <text evidence="9">Part of the twin-arginine translocation (Tat) system that transports large folded proteins containing a characteristic twin-arginine motif in their signal peptide across membranes. TatA could form the protein-conducting channel of the Tat system.</text>
</comment>
<evidence type="ECO:0000256" key="9">
    <source>
        <dbReference type="HAMAP-Rule" id="MF_00236"/>
    </source>
</evidence>
<dbReference type="GO" id="GO:0033281">
    <property type="term" value="C:TAT protein transport complex"/>
    <property type="evidence" value="ECO:0007669"/>
    <property type="project" value="UniProtKB-UniRule"/>
</dbReference>
<dbReference type="AlphaFoldDB" id="A0A8J3LN63"/>
<reference evidence="11" key="1">
    <citation type="submission" date="2021-01" db="EMBL/GenBank/DDBJ databases">
        <title>Whole genome shotgun sequence of Planosporangium flavigriseum NBRC 105377.</title>
        <authorList>
            <person name="Komaki H."/>
            <person name="Tamura T."/>
        </authorList>
    </citation>
    <scope>NUCLEOTIDE SEQUENCE</scope>
    <source>
        <strain evidence="11">NBRC 105377</strain>
    </source>
</reference>
<feature type="region of interest" description="Disordered" evidence="10">
    <location>
        <begin position="49"/>
        <end position="84"/>
    </location>
</feature>
<comment type="subcellular location">
    <subcellularLocation>
        <location evidence="1 9">Cell membrane</location>
        <topology evidence="1 9">Single-pass membrane protein</topology>
    </subcellularLocation>
</comment>
<dbReference type="RefSeq" id="WP_168077334.1">
    <property type="nucleotide sequence ID" value="NZ_BAAAQJ010000007.1"/>
</dbReference>
<gene>
    <name evidence="9" type="primary">tatA</name>
    <name evidence="11" type="ORF">Pfl04_31710</name>
</gene>
<comment type="subunit">
    <text evidence="9">The Tat system comprises two distinct complexes: a TatABC complex, containing multiple copies of TatA, TatB and TatC subunits, and a separate TatA complex, containing only TatA subunits. Substrates initially bind to the TatABC complex, which probably triggers association of the separate TatA complex to form the active translocon.</text>
</comment>
<keyword evidence="7 9" id="KW-0811">Translocation</keyword>
<comment type="similarity">
    <text evidence="9">Belongs to the TatA/E family.</text>
</comment>
<keyword evidence="4 9" id="KW-0812">Transmembrane</keyword>
<evidence type="ECO:0000256" key="4">
    <source>
        <dbReference type="ARBA" id="ARBA00022692"/>
    </source>
</evidence>
<keyword evidence="5 9" id="KW-0653">Protein transport</keyword>
<keyword evidence="12" id="KW-1185">Reference proteome</keyword>
<evidence type="ECO:0000313" key="12">
    <source>
        <dbReference type="Proteomes" id="UP000653674"/>
    </source>
</evidence>
<keyword evidence="3 9" id="KW-1003">Cell membrane</keyword>
<dbReference type="GO" id="GO:0043953">
    <property type="term" value="P:protein transport by the Tat complex"/>
    <property type="evidence" value="ECO:0007669"/>
    <property type="project" value="UniProtKB-UniRule"/>
</dbReference>
<dbReference type="PANTHER" id="PTHR42982">
    <property type="entry name" value="SEC-INDEPENDENT PROTEIN TRANSLOCASE PROTEIN TATA"/>
    <property type="match status" value="1"/>
</dbReference>
<dbReference type="Proteomes" id="UP000653674">
    <property type="component" value="Unassembled WGS sequence"/>
</dbReference>
<evidence type="ECO:0000313" key="11">
    <source>
        <dbReference type="EMBL" id="GIG74767.1"/>
    </source>
</evidence>
<protein>
    <recommendedName>
        <fullName evidence="9">Sec-independent protein translocase protein TatA</fullName>
    </recommendedName>
</protein>
<dbReference type="HAMAP" id="MF_00236">
    <property type="entry name" value="TatA_E"/>
    <property type="match status" value="1"/>
</dbReference>
<evidence type="ECO:0000256" key="7">
    <source>
        <dbReference type="ARBA" id="ARBA00023010"/>
    </source>
</evidence>
<proteinExistence type="inferred from homology"/>
<evidence type="ECO:0000256" key="8">
    <source>
        <dbReference type="ARBA" id="ARBA00023136"/>
    </source>
</evidence>
<dbReference type="InterPro" id="IPR003369">
    <property type="entry name" value="TatA/B/E"/>
</dbReference>
<dbReference type="PANTHER" id="PTHR42982:SF8">
    <property type="entry name" value="SEC-INDEPENDENT PROTEIN TRANSLOCASE PROTEIN TATA"/>
    <property type="match status" value="1"/>
</dbReference>
<dbReference type="GO" id="GO:0008320">
    <property type="term" value="F:protein transmembrane transporter activity"/>
    <property type="evidence" value="ECO:0007669"/>
    <property type="project" value="UniProtKB-UniRule"/>
</dbReference>
<dbReference type="Pfam" id="PF02416">
    <property type="entry name" value="TatA_B_E"/>
    <property type="match status" value="1"/>
</dbReference>
<organism evidence="11 12">
    <name type="scientific">Planosporangium flavigriseum</name>
    <dbReference type="NCBI Taxonomy" id="373681"/>
    <lineage>
        <taxon>Bacteria</taxon>
        <taxon>Bacillati</taxon>
        <taxon>Actinomycetota</taxon>
        <taxon>Actinomycetes</taxon>
        <taxon>Micromonosporales</taxon>
        <taxon>Micromonosporaceae</taxon>
        <taxon>Planosporangium</taxon>
    </lineage>
</organism>
<sequence length="84" mass="9234">MGALRPWHIAVLVVVLILLFGAKRLPDAARGLGRSMRILKAETKGLADDDVNAKADAQHERQPLPKSEDGRPSTVDPVERVRDK</sequence>
<evidence type="ECO:0000256" key="2">
    <source>
        <dbReference type="ARBA" id="ARBA00022448"/>
    </source>
</evidence>
<dbReference type="InterPro" id="IPR006312">
    <property type="entry name" value="TatA/E"/>
</dbReference>
<evidence type="ECO:0000256" key="3">
    <source>
        <dbReference type="ARBA" id="ARBA00022475"/>
    </source>
</evidence>
<evidence type="ECO:0000256" key="10">
    <source>
        <dbReference type="SAM" id="MobiDB-lite"/>
    </source>
</evidence>
<evidence type="ECO:0000256" key="5">
    <source>
        <dbReference type="ARBA" id="ARBA00022927"/>
    </source>
</evidence>
<keyword evidence="2 9" id="KW-0813">Transport</keyword>
<keyword evidence="6 9" id="KW-1133">Transmembrane helix</keyword>
<name>A0A8J3LN63_9ACTN</name>
<accession>A0A8J3LN63</accession>
<comment type="caution">
    <text evidence="11">The sequence shown here is derived from an EMBL/GenBank/DDBJ whole genome shotgun (WGS) entry which is preliminary data.</text>
</comment>
<dbReference type="NCBIfam" id="NF001854">
    <property type="entry name" value="PRK00575.1"/>
    <property type="match status" value="1"/>
</dbReference>
<dbReference type="Gene3D" id="1.20.5.3310">
    <property type="match status" value="1"/>
</dbReference>